<name>A0ACC0B459_CATRO</name>
<reference evidence="2" key="1">
    <citation type="journal article" date="2023" name="Nat. Plants">
        <title>Single-cell RNA sequencing provides a high-resolution roadmap for understanding the multicellular compartmentation of specialized metabolism.</title>
        <authorList>
            <person name="Sun S."/>
            <person name="Shen X."/>
            <person name="Li Y."/>
            <person name="Li Y."/>
            <person name="Wang S."/>
            <person name="Li R."/>
            <person name="Zhang H."/>
            <person name="Shen G."/>
            <person name="Guo B."/>
            <person name="Wei J."/>
            <person name="Xu J."/>
            <person name="St-Pierre B."/>
            <person name="Chen S."/>
            <person name="Sun C."/>
        </authorList>
    </citation>
    <scope>NUCLEOTIDE SEQUENCE [LARGE SCALE GENOMIC DNA]</scope>
</reference>
<comment type="caution">
    <text evidence="1">The sequence shown here is derived from an EMBL/GenBank/DDBJ whole genome shotgun (WGS) entry which is preliminary data.</text>
</comment>
<gene>
    <name evidence="1" type="ORF">M9H77_17294</name>
</gene>
<proteinExistence type="predicted"/>
<dbReference type="EMBL" id="CM044704">
    <property type="protein sequence ID" value="KAI5667441.1"/>
    <property type="molecule type" value="Genomic_DNA"/>
</dbReference>
<protein>
    <submittedName>
        <fullName evidence="1">Uncharacterized protein</fullName>
    </submittedName>
</protein>
<evidence type="ECO:0000313" key="1">
    <source>
        <dbReference type="EMBL" id="KAI5667441.1"/>
    </source>
</evidence>
<evidence type="ECO:0000313" key="2">
    <source>
        <dbReference type="Proteomes" id="UP001060085"/>
    </source>
</evidence>
<organism evidence="1 2">
    <name type="scientific">Catharanthus roseus</name>
    <name type="common">Madagascar periwinkle</name>
    <name type="synonym">Vinca rosea</name>
    <dbReference type="NCBI Taxonomy" id="4058"/>
    <lineage>
        <taxon>Eukaryota</taxon>
        <taxon>Viridiplantae</taxon>
        <taxon>Streptophyta</taxon>
        <taxon>Embryophyta</taxon>
        <taxon>Tracheophyta</taxon>
        <taxon>Spermatophyta</taxon>
        <taxon>Magnoliopsida</taxon>
        <taxon>eudicotyledons</taxon>
        <taxon>Gunneridae</taxon>
        <taxon>Pentapetalae</taxon>
        <taxon>asterids</taxon>
        <taxon>lamiids</taxon>
        <taxon>Gentianales</taxon>
        <taxon>Apocynaceae</taxon>
        <taxon>Rauvolfioideae</taxon>
        <taxon>Vinceae</taxon>
        <taxon>Catharanthinae</taxon>
        <taxon>Catharanthus</taxon>
    </lineage>
</organism>
<dbReference type="Proteomes" id="UP001060085">
    <property type="component" value="Linkage Group LG04"/>
</dbReference>
<sequence length="198" mass="22561">MQVFFFSFVLAAISENQIQGYKIFDLLKYYYRIIAPDLHLGPLPMMWTVLLTLMVDPLEERRSSVESFVQSQWVGRLVESPEGLETKVGLRADLVGAPRICSLVWLVIWRVRLFWNRALIRCLAGIDYEMLELVSDDLVMGSEFCLWNPTVELHVLLNSGVEAALMCLDLLRLPNCTRTPHVGSSIDVVKIDSGRTKT</sequence>
<keyword evidence="2" id="KW-1185">Reference proteome</keyword>
<accession>A0ACC0B459</accession>